<dbReference type="OrthoDB" id="7357196at2759"/>
<keyword evidence="1" id="KW-1015">Disulfide bond</keyword>
<dbReference type="FunFam" id="3.10.100.10:FF:000190">
    <property type="match status" value="1"/>
</dbReference>
<dbReference type="GeneID" id="118415495"/>
<dbReference type="Pfam" id="PF00059">
    <property type="entry name" value="Lectin_C"/>
    <property type="match status" value="1"/>
</dbReference>
<dbReference type="CDD" id="cd00037">
    <property type="entry name" value="CLECT"/>
    <property type="match status" value="1"/>
</dbReference>
<gene>
    <name evidence="4" type="primary">LOC118415495</name>
</gene>
<name>A0A9J7L504_BRAFL</name>
<dbReference type="InterPro" id="IPR016187">
    <property type="entry name" value="CTDL_fold"/>
</dbReference>
<dbReference type="RefSeq" id="XP_035676047.1">
    <property type="nucleotide sequence ID" value="XM_035820154.1"/>
</dbReference>
<dbReference type="PROSITE" id="PS50041">
    <property type="entry name" value="C_TYPE_LECTIN_2"/>
    <property type="match status" value="1"/>
</dbReference>
<accession>A0A9J7L504</accession>
<dbReference type="PANTHER" id="PTHR22801:SF63">
    <property type="entry name" value="C-TYPE LECTIN DOMAIN-CONTAINING PROTEIN"/>
    <property type="match status" value="1"/>
</dbReference>
<protein>
    <submittedName>
        <fullName evidence="4">Uncharacterized protein LOC118415495</fullName>
    </submittedName>
</protein>
<reference evidence="3" key="1">
    <citation type="journal article" date="2020" name="Nat. Ecol. Evol.">
        <title>Deeply conserved synteny resolves early events in vertebrate evolution.</title>
        <authorList>
            <person name="Simakov O."/>
            <person name="Marletaz F."/>
            <person name="Yue J.X."/>
            <person name="O'Connell B."/>
            <person name="Jenkins J."/>
            <person name="Brandt A."/>
            <person name="Calef R."/>
            <person name="Tung C.H."/>
            <person name="Huang T.K."/>
            <person name="Schmutz J."/>
            <person name="Satoh N."/>
            <person name="Yu J.K."/>
            <person name="Putnam N.H."/>
            <person name="Green R.E."/>
            <person name="Rokhsar D.S."/>
        </authorList>
    </citation>
    <scope>NUCLEOTIDE SEQUENCE [LARGE SCALE GENOMIC DNA]</scope>
    <source>
        <strain evidence="3">S238N-H82</strain>
    </source>
</reference>
<dbReference type="InterPro" id="IPR018378">
    <property type="entry name" value="C-type_lectin_CS"/>
</dbReference>
<organism evidence="3 4">
    <name type="scientific">Branchiostoma floridae</name>
    <name type="common">Florida lancelet</name>
    <name type="synonym">Amphioxus</name>
    <dbReference type="NCBI Taxonomy" id="7739"/>
    <lineage>
        <taxon>Eukaryota</taxon>
        <taxon>Metazoa</taxon>
        <taxon>Chordata</taxon>
        <taxon>Cephalochordata</taxon>
        <taxon>Leptocardii</taxon>
        <taxon>Amphioxiformes</taxon>
        <taxon>Branchiostomatidae</taxon>
        <taxon>Branchiostoma</taxon>
    </lineage>
</organism>
<dbReference type="KEGG" id="bfo:118415495"/>
<feature type="domain" description="C-type lectin" evidence="2">
    <location>
        <begin position="63"/>
        <end position="180"/>
    </location>
</feature>
<dbReference type="InterPro" id="IPR050801">
    <property type="entry name" value="Ca-Dep_Lectins_ImmuneDev"/>
</dbReference>
<evidence type="ECO:0000313" key="3">
    <source>
        <dbReference type="Proteomes" id="UP000001554"/>
    </source>
</evidence>
<dbReference type="InterPro" id="IPR016186">
    <property type="entry name" value="C-type_lectin-like/link_sf"/>
</dbReference>
<evidence type="ECO:0000256" key="1">
    <source>
        <dbReference type="ARBA" id="ARBA00023157"/>
    </source>
</evidence>
<proteinExistence type="predicted"/>
<sequence>MKSRIDNAAWLIANKSELLNSLARRRLPTIKPATLTTTTTATTLPVSTEKTNPVCRISSYSWFNGVCYKDFAQKRSYDVAMERCAADGGQLAMPKDSEINSFLNGLREGTDHRWFGMTDRLSEGQWVFEDGQHLALTGYSNWEPGEPNNKDRRQHCAGFRPTTPTWDDMRCVNTKGFMCQIDQGTHSLRIKTSGTKNSGTNNDLSVEILSDSCNGACLTATISGIKSKGTEYVRTMPASTFGDPSGLRLNALGNDNLKIDWIEIYNADAARYYRFSCPPESCRLSTDRREGNEQLLLEVDESHILRIRTSDIKESNSRNDLSVEILSDTCNGTCTGMTVSGLAVKGTVYVRTFSASNFGDPTALRLTATGPDWLELDWIDVYIAETGKYYRFSCRDIVGFYSPNGCELSTDRTEGFQQLLLHVDGQP</sequence>
<evidence type="ECO:0000259" key="2">
    <source>
        <dbReference type="PROSITE" id="PS50041"/>
    </source>
</evidence>
<dbReference type="AlphaFoldDB" id="A0A9J7L504"/>
<dbReference type="InterPro" id="IPR001304">
    <property type="entry name" value="C-type_lectin-like"/>
</dbReference>
<dbReference type="PROSITE" id="PS00615">
    <property type="entry name" value="C_TYPE_LECTIN_1"/>
    <property type="match status" value="1"/>
</dbReference>
<keyword evidence="3" id="KW-1185">Reference proteome</keyword>
<reference evidence="4" key="2">
    <citation type="submission" date="2025-08" db="UniProtKB">
        <authorList>
            <consortium name="RefSeq"/>
        </authorList>
    </citation>
    <scope>IDENTIFICATION</scope>
    <source>
        <strain evidence="4">S238N-H82</strain>
        <tissue evidence="4">Testes</tissue>
    </source>
</reference>
<evidence type="ECO:0000313" key="4">
    <source>
        <dbReference type="RefSeq" id="XP_035676047.1"/>
    </source>
</evidence>
<dbReference type="SMART" id="SM00034">
    <property type="entry name" value="CLECT"/>
    <property type="match status" value="1"/>
</dbReference>
<dbReference type="Proteomes" id="UP000001554">
    <property type="component" value="Chromosome 5"/>
</dbReference>
<dbReference type="PANTHER" id="PTHR22801">
    <property type="entry name" value="LITHOSTATHINE"/>
    <property type="match status" value="1"/>
</dbReference>
<dbReference type="Gene3D" id="3.10.100.10">
    <property type="entry name" value="Mannose-Binding Protein A, subunit A"/>
    <property type="match status" value="1"/>
</dbReference>
<dbReference type="SUPFAM" id="SSF56436">
    <property type="entry name" value="C-type lectin-like"/>
    <property type="match status" value="1"/>
</dbReference>